<sequence>MDHDAIGHLLTCLAQATATIASWSTVKGLAMFPPHFNSKAFGLLLLQSGTAVLGYATANASCSDLATSLQIPDVRVLVAESVPAGTNLTFPTVPAGCTQSQVTLVDICRVRMLLTTGPTSNVTLEHWLPADWNGRFLATGNGGTNGCVDFNAINYGAANGFAAIGTNNGHDGFSGLPFLNNPGVIEDFVYRAVHSSASIGKQVIQTYYTQPARKSYYLGCSTGGRQGFKEAQSFPDDFDGIVAGAPAIAFNDLNYQSGSVFIATGPPGSPTFLTTAQWSAVVNASIAQCDLLDNVADGVLEDPDLCQPRFEALLCAANQTNSTTTCLTPTQVETAHRLYSPIYGPQGQLIFPRFQPGVGSILISGTPFPYTTDWWRYVVYNDTTWDPTTLGLDDWVAETAVNPFNIQTFLGDLSAVRDRGTKVLHYHGLQDGLISSENSRRYYEFVQRTMGATYDELDDFYRYFRISGMGHCSGGSGASVIGNGKTNTWTHDADGNVLQAMVRWVEQGVAPETIEGAKFKTGGNGTEVEYTRRHCRWPRRNVWDRKGDVADPDSWKCE</sequence>
<evidence type="ECO:0000256" key="4">
    <source>
        <dbReference type="ARBA" id="ARBA00022723"/>
    </source>
</evidence>
<evidence type="ECO:0000256" key="8">
    <source>
        <dbReference type="ARBA" id="ARBA00023157"/>
    </source>
</evidence>
<keyword evidence="3" id="KW-0624">Polysaccharide degradation</keyword>
<dbReference type="GO" id="GO:0045493">
    <property type="term" value="P:xylan catabolic process"/>
    <property type="evidence" value="ECO:0007669"/>
    <property type="project" value="UniProtKB-KW"/>
</dbReference>
<dbReference type="PANTHER" id="PTHR33938:SF15">
    <property type="entry name" value="FERULOYL ESTERASE B-RELATED"/>
    <property type="match status" value="1"/>
</dbReference>
<dbReference type="InterPro" id="IPR029058">
    <property type="entry name" value="AB_hydrolase_fold"/>
</dbReference>
<dbReference type="SUPFAM" id="SSF53474">
    <property type="entry name" value="alpha/beta-Hydrolases"/>
    <property type="match status" value="1"/>
</dbReference>
<proteinExistence type="inferred from homology"/>
<evidence type="ECO:0000256" key="7">
    <source>
        <dbReference type="ARBA" id="ARBA00022837"/>
    </source>
</evidence>
<evidence type="ECO:0000313" key="12">
    <source>
        <dbReference type="Proteomes" id="UP000809789"/>
    </source>
</evidence>
<comment type="catalytic activity">
    <reaction evidence="9">
        <text>feruloyl-polysaccharide + H2O = ferulate + polysaccharide.</text>
        <dbReference type="EC" id="3.1.1.73"/>
    </reaction>
</comment>
<keyword evidence="2" id="KW-0719">Serine esterase</keyword>
<dbReference type="GO" id="GO:0030600">
    <property type="term" value="F:feruloyl esterase activity"/>
    <property type="evidence" value="ECO:0007669"/>
    <property type="project" value="UniProtKB-EC"/>
</dbReference>
<keyword evidence="12" id="KW-1185">Reference proteome</keyword>
<dbReference type="Pfam" id="PF07519">
    <property type="entry name" value="Tannase"/>
    <property type="match status" value="1"/>
</dbReference>
<comment type="caution">
    <text evidence="11">The sequence shown here is derived from an EMBL/GenBank/DDBJ whole genome shotgun (WGS) entry which is preliminary data.</text>
</comment>
<evidence type="ECO:0000256" key="10">
    <source>
        <dbReference type="RuleBase" id="RU361238"/>
    </source>
</evidence>
<dbReference type="Proteomes" id="UP000809789">
    <property type="component" value="Unassembled WGS sequence"/>
</dbReference>
<keyword evidence="4" id="KW-0479">Metal-binding</keyword>
<evidence type="ECO:0000256" key="9">
    <source>
        <dbReference type="ARBA" id="ARBA00034075"/>
    </source>
</evidence>
<evidence type="ECO:0000256" key="2">
    <source>
        <dbReference type="ARBA" id="ARBA00022487"/>
    </source>
</evidence>
<dbReference type="GO" id="GO:0046872">
    <property type="term" value="F:metal ion binding"/>
    <property type="evidence" value="ECO:0007669"/>
    <property type="project" value="UniProtKB-KW"/>
</dbReference>
<keyword evidence="8" id="KW-1015">Disulfide bond</keyword>
<dbReference type="AlphaFoldDB" id="A0A8K0PIG0"/>
<dbReference type="EMBL" id="JAESVG020000004">
    <property type="protein sequence ID" value="KAG8628453.1"/>
    <property type="molecule type" value="Genomic_DNA"/>
</dbReference>
<accession>A0A8K0PIG0</accession>
<protein>
    <recommendedName>
        <fullName evidence="10">Carboxylic ester hydrolase</fullName>
        <ecNumber evidence="10">3.1.1.-</ecNumber>
    </recommendedName>
</protein>
<keyword evidence="3" id="KW-0119">Carbohydrate metabolism</keyword>
<keyword evidence="3" id="KW-0858">Xylan degradation</keyword>
<evidence type="ECO:0000256" key="1">
    <source>
        <dbReference type="ARBA" id="ARBA00006249"/>
    </source>
</evidence>
<evidence type="ECO:0000256" key="3">
    <source>
        <dbReference type="ARBA" id="ARBA00022651"/>
    </source>
</evidence>
<dbReference type="OrthoDB" id="3039123at2759"/>
<keyword evidence="5" id="KW-0732">Signal</keyword>
<keyword evidence="6 10" id="KW-0378">Hydrolase</keyword>
<reference evidence="11" key="1">
    <citation type="submission" date="2021-07" db="EMBL/GenBank/DDBJ databases">
        <title>Elsinoe batatas strain:CRI-CJ2 Genome sequencing and assembly.</title>
        <authorList>
            <person name="Huang L."/>
        </authorList>
    </citation>
    <scope>NUCLEOTIDE SEQUENCE</scope>
    <source>
        <strain evidence="11">CRI-CJ2</strain>
    </source>
</reference>
<keyword evidence="7" id="KW-0106">Calcium</keyword>
<gene>
    <name evidence="11" type="ORF">KVT40_004326</name>
</gene>
<name>A0A8K0PIG0_9PEZI</name>
<dbReference type="InterPro" id="IPR011118">
    <property type="entry name" value="Tannase/feruloyl_esterase"/>
</dbReference>
<dbReference type="Gene3D" id="3.40.50.1820">
    <property type="entry name" value="alpha/beta hydrolase"/>
    <property type="match status" value="1"/>
</dbReference>
<evidence type="ECO:0000256" key="5">
    <source>
        <dbReference type="ARBA" id="ARBA00022729"/>
    </source>
</evidence>
<dbReference type="PANTHER" id="PTHR33938">
    <property type="entry name" value="FERULOYL ESTERASE B-RELATED"/>
    <property type="match status" value="1"/>
</dbReference>
<evidence type="ECO:0000256" key="6">
    <source>
        <dbReference type="ARBA" id="ARBA00022801"/>
    </source>
</evidence>
<evidence type="ECO:0000313" key="11">
    <source>
        <dbReference type="EMBL" id="KAG8628453.1"/>
    </source>
</evidence>
<organism evidence="11 12">
    <name type="scientific">Elsinoe batatas</name>
    <dbReference type="NCBI Taxonomy" id="2601811"/>
    <lineage>
        <taxon>Eukaryota</taxon>
        <taxon>Fungi</taxon>
        <taxon>Dikarya</taxon>
        <taxon>Ascomycota</taxon>
        <taxon>Pezizomycotina</taxon>
        <taxon>Dothideomycetes</taxon>
        <taxon>Dothideomycetidae</taxon>
        <taxon>Myriangiales</taxon>
        <taxon>Elsinoaceae</taxon>
        <taxon>Elsinoe</taxon>
    </lineage>
</organism>
<comment type="similarity">
    <text evidence="1 10">Belongs to the tannase family.</text>
</comment>
<dbReference type="EC" id="3.1.1.-" evidence="10"/>